<protein>
    <submittedName>
        <fullName evidence="1">Uncharacterized protein</fullName>
    </submittedName>
</protein>
<evidence type="ECO:0000313" key="2">
    <source>
        <dbReference type="Proteomes" id="UP000524246"/>
    </source>
</evidence>
<gene>
    <name evidence="1" type="ORF">GYA55_01000</name>
</gene>
<comment type="caution">
    <text evidence="1">The sequence shown here is derived from an EMBL/GenBank/DDBJ whole genome shotgun (WGS) entry which is preliminary data.</text>
</comment>
<organism evidence="1 2">
    <name type="scientific">SAR324 cluster bacterium</name>
    <dbReference type="NCBI Taxonomy" id="2024889"/>
    <lineage>
        <taxon>Bacteria</taxon>
        <taxon>Deltaproteobacteria</taxon>
        <taxon>SAR324 cluster</taxon>
    </lineage>
</organism>
<reference evidence="1 2" key="1">
    <citation type="journal article" date="2020" name="Biotechnol. Biofuels">
        <title>New insights from the biogas microbiome by comprehensive genome-resolved metagenomics of nearly 1600 species originating from multiple anaerobic digesters.</title>
        <authorList>
            <person name="Campanaro S."/>
            <person name="Treu L."/>
            <person name="Rodriguez-R L.M."/>
            <person name="Kovalovszki A."/>
            <person name="Ziels R.M."/>
            <person name="Maus I."/>
            <person name="Zhu X."/>
            <person name="Kougias P.G."/>
            <person name="Basile A."/>
            <person name="Luo G."/>
            <person name="Schluter A."/>
            <person name="Konstantinidis K.T."/>
            <person name="Angelidaki I."/>
        </authorList>
    </citation>
    <scope>NUCLEOTIDE SEQUENCE [LARGE SCALE GENOMIC DNA]</scope>
    <source>
        <strain evidence="1">AS27yjCOA_65</strain>
    </source>
</reference>
<dbReference type="AlphaFoldDB" id="A0A7X9II64"/>
<name>A0A7X9II64_9DELT</name>
<sequence length="341" mass="39490">MEPVREVIFKACKNKLNGILNLPSDEYELLKPPSREALQELKSQAKVEKKGLKNLDSDGLLEYLMEDKLDDLVLKSVISLIEIEGRSRPDFVSGFKYSGPAIVNNIRNKIENGRPLSFLTSLCLIKTDFVRDSKIRWAINGEKATRFSERVYEGLQLSPRIRKIRALREILEYPIEIIAYIGDMDLFSIDMGSEWGSSMNLERTREEVEKLRLDAERKLGLPVLLWSSEYTLDDFYLALSQARKPENWIEKEKLWKDSQTMYMTEWKYEKLARRYSIPEEDIRRFVLDDVIRTAAQYSLEASIAVSSGQITAWTERVPNPSWPIRIANYNGQQNAPSILIN</sequence>
<accession>A0A7X9II64</accession>
<proteinExistence type="predicted"/>
<dbReference type="Proteomes" id="UP000524246">
    <property type="component" value="Unassembled WGS sequence"/>
</dbReference>
<dbReference type="EMBL" id="JAAZON010000032">
    <property type="protein sequence ID" value="NMC61723.1"/>
    <property type="molecule type" value="Genomic_DNA"/>
</dbReference>
<evidence type="ECO:0000313" key="1">
    <source>
        <dbReference type="EMBL" id="NMC61723.1"/>
    </source>
</evidence>